<evidence type="ECO:0000313" key="2">
    <source>
        <dbReference type="Proteomes" id="UP001149009"/>
    </source>
</evidence>
<dbReference type="EMBL" id="JAODNV010000070">
    <property type="protein sequence ID" value="MCT8992350.1"/>
    <property type="molecule type" value="Genomic_DNA"/>
</dbReference>
<accession>A0A9X2XB68</accession>
<sequence length="157" mass="17489">TISMQISSQMESNLSRKREVIRGVQMTMFPGSHFERRLQELAELRAFQAAGCLAIGNMAKRIAQDAQARDLPAYFFGRGAQFVPRQLQMTVLAQNWSDLLPIVRAYKLALFTLWSASLKCPRIGLEFSAPFPGWERSGSDEGIAVHGRAEGVHHQAG</sequence>
<dbReference type="RefSeq" id="WP_261517291.1">
    <property type="nucleotide sequence ID" value="NZ_JAODNV010000070.1"/>
</dbReference>
<organism evidence="1 2">
    <name type="scientific">Chelativorans petroleitrophicus</name>
    <dbReference type="NCBI Taxonomy" id="2975484"/>
    <lineage>
        <taxon>Bacteria</taxon>
        <taxon>Pseudomonadati</taxon>
        <taxon>Pseudomonadota</taxon>
        <taxon>Alphaproteobacteria</taxon>
        <taxon>Hyphomicrobiales</taxon>
        <taxon>Phyllobacteriaceae</taxon>
        <taxon>Chelativorans</taxon>
    </lineage>
</organism>
<dbReference type="AlphaFoldDB" id="A0A9X2XB68"/>
<keyword evidence="2" id="KW-1185">Reference proteome</keyword>
<proteinExistence type="predicted"/>
<reference evidence="1" key="1">
    <citation type="submission" date="2022-08" db="EMBL/GenBank/DDBJ databases">
        <title>Chelativorans sichuanense sp. nov., a paraffin oil-degrading bacterium isolated from a mixture of oil-based drill cuttings and paddy soil.</title>
        <authorList>
            <person name="Yu J."/>
            <person name="Liu H."/>
            <person name="Chen Q."/>
        </authorList>
    </citation>
    <scope>NUCLEOTIDE SEQUENCE</scope>
    <source>
        <strain evidence="1">SCAU 2101</strain>
    </source>
</reference>
<evidence type="ECO:0000313" key="1">
    <source>
        <dbReference type="EMBL" id="MCT8992350.1"/>
    </source>
</evidence>
<dbReference type="Proteomes" id="UP001149009">
    <property type="component" value="Unassembled WGS sequence"/>
</dbReference>
<gene>
    <name evidence="1" type="ORF">NYR54_19155</name>
</gene>
<feature type="non-terminal residue" evidence="1">
    <location>
        <position position="1"/>
    </location>
</feature>
<name>A0A9X2XB68_9HYPH</name>
<comment type="caution">
    <text evidence="1">The sequence shown here is derived from an EMBL/GenBank/DDBJ whole genome shotgun (WGS) entry which is preliminary data.</text>
</comment>
<protein>
    <submittedName>
        <fullName evidence="1">Uncharacterized protein</fullName>
    </submittedName>
</protein>